<keyword evidence="3 5" id="KW-0371">Homeobox</keyword>
<dbReference type="PROSITE" id="PS00027">
    <property type="entry name" value="HOMEOBOX_1"/>
    <property type="match status" value="1"/>
</dbReference>
<evidence type="ECO:0000256" key="3">
    <source>
        <dbReference type="ARBA" id="ARBA00023155"/>
    </source>
</evidence>
<feature type="region of interest" description="Disordered" evidence="7">
    <location>
        <begin position="429"/>
        <end position="482"/>
    </location>
</feature>
<feature type="compositionally biased region" description="Polar residues" evidence="7">
    <location>
        <begin position="438"/>
        <end position="447"/>
    </location>
</feature>
<dbReference type="RefSeq" id="XP_011781754.1">
    <property type="nucleotide sequence ID" value="XM_011926364.1"/>
</dbReference>
<evidence type="ECO:0000256" key="4">
    <source>
        <dbReference type="ARBA" id="ARBA00023242"/>
    </source>
</evidence>
<evidence type="ECO:0000256" key="1">
    <source>
        <dbReference type="ARBA" id="ARBA00004123"/>
    </source>
</evidence>
<feature type="region of interest" description="Disordered" evidence="7">
    <location>
        <begin position="119"/>
        <end position="139"/>
    </location>
</feature>
<reference evidence="9" key="2">
    <citation type="submission" date="2025-09" db="UniProtKB">
        <authorList>
            <consortium name="Ensembl"/>
        </authorList>
    </citation>
    <scope>IDENTIFICATION</scope>
</reference>
<evidence type="ECO:0000259" key="8">
    <source>
        <dbReference type="PROSITE" id="PS50071"/>
    </source>
</evidence>
<dbReference type="OrthoDB" id="9539689at2759"/>
<dbReference type="OMA" id="KDSGSQY"/>
<protein>
    <recommendedName>
        <fullName evidence="8">Homeobox domain-containing protein</fullName>
    </recommendedName>
</protein>
<feature type="compositionally biased region" description="Low complexity" evidence="7">
    <location>
        <begin position="333"/>
        <end position="351"/>
    </location>
</feature>
<feature type="compositionally biased region" description="Polar residues" evidence="7">
    <location>
        <begin position="7"/>
        <end position="22"/>
    </location>
</feature>
<dbReference type="InterPro" id="IPR009057">
    <property type="entry name" value="Homeodomain-like_sf"/>
</dbReference>
<feature type="domain" description="Homeobox" evidence="8">
    <location>
        <begin position="60"/>
        <end position="120"/>
    </location>
</feature>
<dbReference type="PANTHER" id="PTHR45793">
    <property type="entry name" value="HOMEOBOX PROTEIN"/>
    <property type="match status" value="1"/>
</dbReference>
<feature type="region of interest" description="Disordered" evidence="7">
    <location>
        <begin position="1"/>
        <end position="23"/>
    </location>
</feature>
<dbReference type="PROSITE" id="PS50071">
    <property type="entry name" value="HOMEOBOX_2"/>
    <property type="match status" value="1"/>
</dbReference>
<proteinExistence type="predicted"/>
<dbReference type="SUPFAM" id="SSF46689">
    <property type="entry name" value="Homeodomain-like"/>
    <property type="match status" value="1"/>
</dbReference>
<dbReference type="AlphaFoldDB" id="A0A2K5JSE5"/>
<dbReference type="GeneID" id="105500722"/>
<keyword evidence="10" id="KW-1185">Reference proteome</keyword>
<dbReference type="GO" id="GO:0000981">
    <property type="term" value="F:DNA-binding transcription factor activity, RNA polymerase II-specific"/>
    <property type="evidence" value="ECO:0007669"/>
    <property type="project" value="InterPro"/>
</dbReference>
<dbReference type="SMART" id="SM00389">
    <property type="entry name" value="HOX"/>
    <property type="match status" value="1"/>
</dbReference>
<comment type="subcellular location">
    <subcellularLocation>
        <location evidence="1 5 6">Nucleus</location>
    </subcellularLocation>
</comment>
<keyword evidence="4 5" id="KW-0539">Nucleus</keyword>
<dbReference type="Pfam" id="PF00046">
    <property type="entry name" value="Homeodomain"/>
    <property type="match status" value="1"/>
</dbReference>
<organism evidence="9 10">
    <name type="scientific">Colobus angolensis palliatus</name>
    <name type="common">Peters' Angolan colobus</name>
    <dbReference type="NCBI Taxonomy" id="336983"/>
    <lineage>
        <taxon>Eukaryota</taxon>
        <taxon>Metazoa</taxon>
        <taxon>Chordata</taxon>
        <taxon>Craniata</taxon>
        <taxon>Vertebrata</taxon>
        <taxon>Euteleostomi</taxon>
        <taxon>Mammalia</taxon>
        <taxon>Eutheria</taxon>
        <taxon>Euarchontoglires</taxon>
        <taxon>Primates</taxon>
        <taxon>Haplorrhini</taxon>
        <taxon>Catarrhini</taxon>
        <taxon>Cercopithecidae</taxon>
        <taxon>Colobinae</taxon>
        <taxon>Colobus</taxon>
    </lineage>
</organism>
<accession>A0A2K5JSE5</accession>
<dbReference type="GO" id="GO:0000978">
    <property type="term" value="F:RNA polymerase II cis-regulatory region sequence-specific DNA binding"/>
    <property type="evidence" value="ECO:0007669"/>
    <property type="project" value="TreeGrafter"/>
</dbReference>
<evidence type="ECO:0000256" key="2">
    <source>
        <dbReference type="ARBA" id="ARBA00023125"/>
    </source>
</evidence>
<name>A0A2K5JSE5_COLAP</name>
<dbReference type="InterPro" id="IPR001356">
    <property type="entry name" value="HD"/>
</dbReference>
<dbReference type="InterPro" id="IPR000047">
    <property type="entry name" value="HTH_motif"/>
</dbReference>
<reference evidence="9" key="1">
    <citation type="submission" date="2025-08" db="UniProtKB">
        <authorList>
            <consortium name="Ensembl"/>
        </authorList>
    </citation>
    <scope>IDENTIFICATION</scope>
</reference>
<dbReference type="Proteomes" id="UP000233080">
    <property type="component" value="Unassembled WGS sequence"/>
</dbReference>
<sequence length="482" mass="49543">MDEVGNHHSQQTITRTENQTPHILTHRRMGPCLSCSQLYSQYLGLSQTHSSPPVAPDPPRRQRQERTVYTQSQQEVLESYFQDDRYPNYHKRLKLAEELGLKEHQLQVWFKNRRAKLARERRLQQQPQRVPGRRGRGARAEPLVPAAAASAPQPGLSGILPAAEPTICSLDQAWGGPGCRAQKGIPGVLGPGCGPIPAPIRGPAQVPGPLAGPLPGPISGPAQISGPLPGPIPGPISGPVQIPGPLLGPIPGPAQIPGPLAGPLPGPISGPAQIPGPLAGPLPGPISGPAQIPGPLAGPLPGPISGPAQISDPLLGPIPGPISGPAQVPGSAQIPGPISGPGPIIGQIPGPGRLGGPGPILSPGRMPSSGSLPGPTPILGPGPGSVSAPIPGPGSFLAPAPVPLWPQSPDASDFLPDTQLFPQFTELLPPLDPLEGFSVSTMTSQYQEGDDSMGQKDSGSQYQEEGGSVNENHSGPRSLLDL</sequence>
<feature type="compositionally biased region" description="Polar residues" evidence="7">
    <location>
        <begin position="455"/>
        <end position="475"/>
    </location>
</feature>
<dbReference type="CDD" id="cd00086">
    <property type="entry name" value="homeodomain"/>
    <property type="match status" value="1"/>
</dbReference>
<dbReference type="KEGG" id="cang:105500722"/>
<feature type="compositionally biased region" description="Low complexity" evidence="7">
    <location>
        <begin position="359"/>
        <end position="373"/>
    </location>
</feature>
<evidence type="ECO:0000256" key="6">
    <source>
        <dbReference type="RuleBase" id="RU000682"/>
    </source>
</evidence>
<keyword evidence="2 5" id="KW-0238">DNA-binding</keyword>
<dbReference type="GO" id="GO:0005634">
    <property type="term" value="C:nucleus"/>
    <property type="evidence" value="ECO:0007669"/>
    <property type="project" value="UniProtKB-SubCell"/>
</dbReference>
<evidence type="ECO:0000313" key="10">
    <source>
        <dbReference type="Proteomes" id="UP000233080"/>
    </source>
</evidence>
<dbReference type="PRINTS" id="PR00031">
    <property type="entry name" value="HTHREPRESSR"/>
</dbReference>
<dbReference type="STRING" id="336983.ENSCANP00000031764"/>
<dbReference type="Ensembl" id="ENSCANT00000054984.1">
    <property type="protein sequence ID" value="ENSCANP00000031764.1"/>
    <property type="gene ID" value="ENSCANG00000039545.1"/>
</dbReference>
<dbReference type="PANTHER" id="PTHR45793:SF12">
    <property type="entry name" value="TETRAPEPTIDE REPEAT HOMEOBOX 1"/>
    <property type="match status" value="1"/>
</dbReference>
<evidence type="ECO:0000313" key="9">
    <source>
        <dbReference type="Ensembl" id="ENSCANP00000031764.1"/>
    </source>
</evidence>
<evidence type="ECO:0000256" key="5">
    <source>
        <dbReference type="PROSITE-ProRule" id="PRU00108"/>
    </source>
</evidence>
<dbReference type="CTD" id="284355"/>
<feature type="DNA-binding region" description="Homeobox" evidence="5">
    <location>
        <begin position="62"/>
        <end position="121"/>
    </location>
</feature>
<dbReference type="InterPro" id="IPR017970">
    <property type="entry name" value="Homeobox_CS"/>
</dbReference>
<feature type="compositionally biased region" description="Low complexity" evidence="7">
    <location>
        <begin position="305"/>
        <end position="315"/>
    </location>
</feature>
<evidence type="ECO:0000256" key="7">
    <source>
        <dbReference type="SAM" id="MobiDB-lite"/>
    </source>
</evidence>
<feature type="region of interest" description="Disordered" evidence="7">
    <location>
        <begin position="264"/>
        <end position="391"/>
    </location>
</feature>
<dbReference type="Gene3D" id="1.10.10.60">
    <property type="entry name" value="Homeodomain-like"/>
    <property type="match status" value="1"/>
</dbReference>